<reference evidence="1" key="1">
    <citation type="submission" date="2022-12" db="EMBL/GenBank/DDBJ databases">
        <title>Jiella pelagia sp. nov., isolated from phosphonate enriched culture of Northwest Pacific surface seawater.</title>
        <authorList>
            <person name="Shin D.Y."/>
            <person name="Hwang C.Y."/>
        </authorList>
    </citation>
    <scope>NUCLEOTIDE SEQUENCE</scope>
    <source>
        <strain evidence="1">HL-NP1</strain>
    </source>
</reference>
<protein>
    <submittedName>
        <fullName evidence="1">Uncharacterized protein</fullName>
    </submittedName>
</protein>
<dbReference type="EMBL" id="CP114029">
    <property type="protein sequence ID" value="WAP70055.1"/>
    <property type="molecule type" value="Genomic_DNA"/>
</dbReference>
<dbReference type="RefSeq" id="WP_268882505.1">
    <property type="nucleotide sequence ID" value="NZ_CP114029.1"/>
</dbReference>
<accession>A0ABY7C8E7</accession>
<keyword evidence="2" id="KW-1185">Reference proteome</keyword>
<name>A0ABY7C8E7_9HYPH</name>
<dbReference type="Proteomes" id="UP001164020">
    <property type="component" value="Chromosome"/>
</dbReference>
<proteinExistence type="predicted"/>
<evidence type="ECO:0000313" key="1">
    <source>
        <dbReference type="EMBL" id="WAP70055.1"/>
    </source>
</evidence>
<sequence>MNDNEWACTFDGREERAFFQPGIKPSVEYTIGGRRRRPDCQSYRTEREARTRLAELVARSTLA</sequence>
<organism evidence="1 2">
    <name type="scientific">Jiella pelagia</name>
    <dbReference type="NCBI Taxonomy" id="2986949"/>
    <lineage>
        <taxon>Bacteria</taxon>
        <taxon>Pseudomonadati</taxon>
        <taxon>Pseudomonadota</taxon>
        <taxon>Alphaproteobacteria</taxon>
        <taxon>Hyphomicrobiales</taxon>
        <taxon>Aurantimonadaceae</taxon>
        <taxon>Jiella</taxon>
    </lineage>
</organism>
<evidence type="ECO:0000313" key="2">
    <source>
        <dbReference type="Proteomes" id="UP001164020"/>
    </source>
</evidence>
<gene>
    <name evidence="1" type="ORF">OH818_07890</name>
</gene>